<organism evidence="5">
    <name type="scientific">Spirodela intermedia</name>
    <name type="common">Intermediate duckweed</name>
    <dbReference type="NCBI Taxonomy" id="51605"/>
    <lineage>
        <taxon>Eukaryota</taxon>
        <taxon>Viridiplantae</taxon>
        <taxon>Streptophyta</taxon>
        <taxon>Embryophyta</taxon>
        <taxon>Tracheophyta</taxon>
        <taxon>Spermatophyta</taxon>
        <taxon>Magnoliopsida</taxon>
        <taxon>Liliopsida</taxon>
        <taxon>Araceae</taxon>
        <taxon>Lemnoideae</taxon>
        <taxon>Spirodela</taxon>
    </lineage>
</organism>
<evidence type="ECO:0000313" key="5">
    <source>
        <dbReference type="EMBL" id="CAA2633286.1"/>
    </source>
</evidence>
<feature type="domain" description="Peptidase S8/S53" evidence="3">
    <location>
        <begin position="152"/>
        <end position="235"/>
    </location>
</feature>
<accession>A0A7I8JRL8</accession>
<dbReference type="InterPro" id="IPR036852">
    <property type="entry name" value="Peptidase_S8/S53_dom_sf"/>
</dbReference>
<dbReference type="EMBL" id="LR743603">
    <property type="protein sequence ID" value="CAA2633286.1"/>
    <property type="molecule type" value="Genomic_DNA"/>
</dbReference>
<dbReference type="GO" id="GO:0004252">
    <property type="term" value="F:serine-type endopeptidase activity"/>
    <property type="evidence" value="ECO:0007669"/>
    <property type="project" value="InterPro"/>
</dbReference>
<sequence>MWSQYPTTSSWNPSWAGEGADAIFYSYTRHINGFAAHLEEEEAMEISKSPAVIAVFPNQMHALHTTRSWEFLGLESDGIVPDDSIWRKARGVPESASFNDDGLGPIPSRWKGSCESSPSDPIRCNRYEADRARFFNKGYLAAGGTLTASQITSRDTDGHGTHTLATAAGRFRPGGGVQGVLGPTEGGRCFDADILAAFDQAIEDGVDVLSVSLGHRASDYIKDGLAIGSFHAVKDGITVGQSLSASSLPADQSYPLISSVDARAANSTLDEA</sequence>
<protein>
    <submittedName>
        <fullName evidence="5">Uncharacterized protein</fullName>
    </submittedName>
</protein>
<dbReference type="Proteomes" id="UP001189122">
    <property type="component" value="Unassembled WGS sequence"/>
</dbReference>
<dbReference type="Pfam" id="PF05922">
    <property type="entry name" value="Inhibitor_I9"/>
    <property type="match status" value="1"/>
</dbReference>
<evidence type="ECO:0000259" key="3">
    <source>
        <dbReference type="Pfam" id="PF00082"/>
    </source>
</evidence>
<dbReference type="EMBL" id="CACRZD030000016">
    <property type="protein sequence ID" value="CAA6672405.1"/>
    <property type="molecule type" value="Genomic_DNA"/>
</dbReference>
<dbReference type="SUPFAM" id="SSF52743">
    <property type="entry name" value="Subtilisin-like"/>
    <property type="match status" value="1"/>
</dbReference>
<name>A0A7I8JRL8_SPIIN</name>
<dbReference type="InterPro" id="IPR045051">
    <property type="entry name" value="SBT"/>
</dbReference>
<dbReference type="Gene3D" id="3.30.70.80">
    <property type="entry name" value="Peptidase S8 propeptide/proteinase inhibitor I9"/>
    <property type="match status" value="1"/>
</dbReference>
<evidence type="ECO:0000313" key="6">
    <source>
        <dbReference type="Proteomes" id="UP001189122"/>
    </source>
</evidence>
<dbReference type="GO" id="GO:0006508">
    <property type="term" value="P:proteolysis"/>
    <property type="evidence" value="ECO:0007669"/>
    <property type="project" value="InterPro"/>
</dbReference>
<evidence type="ECO:0000259" key="4">
    <source>
        <dbReference type="Pfam" id="PF05922"/>
    </source>
</evidence>
<evidence type="ECO:0000256" key="2">
    <source>
        <dbReference type="ARBA" id="ARBA00022729"/>
    </source>
</evidence>
<dbReference type="Pfam" id="PF00082">
    <property type="entry name" value="Peptidase_S8"/>
    <property type="match status" value="1"/>
</dbReference>
<evidence type="ECO:0000256" key="1">
    <source>
        <dbReference type="ARBA" id="ARBA00011073"/>
    </source>
</evidence>
<dbReference type="InterPro" id="IPR037045">
    <property type="entry name" value="S8pro/Inhibitor_I9_sf"/>
</dbReference>
<comment type="similarity">
    <text evidence="1">Belongs to the peptidase S8 family.</text>
</comment>
<dbReference type="InterPro" id="IPR000209">
    <property type="entry name" value="Peptidase_S8/S53_dom"/>
</dbReference>
<dbReference type="AlphaFoldDB" id="A0A7I8JRL8"/>
<keyword evidence="2" id="KW-0732">Signal</keyword>
<dbReference type="PANTHER" id="PTHR10795">
    <property type="entry name" value="PROPROTEIN CONVERTASE SUBTILISIN/KEXIN"/>
    <property type="match status" value="1"/>
</dbReference>
<dbReference type="Gene3D" id="3.40.50.200">
    <property type="entry name" value="Peptidase S8/S53 domain"/>
    <property type="match status" value="1"/>
</dbReference>
<reference evidence="5 6" key="1">
    <citation type="submission" date="2019-12" db="EMBL/GenBank/DDBJ databases">
        <authorList>
            <person name="Scholz U."/>
            <person name="Mascher M."/>
            <person name="Fiebig A."/>
        </authorList>
    </citation>
    <scope>NUCLEOTIDE SEQUENCE</scope>
</reference>
<dbReference type="InterPro" id="IPR010259">
    <property type="entry name" value="S8pro/Inhibitor_I9"/>
</dbReference>
<feature type="domain" description="Inhibitor I9" evidence="4">
    <location>
        <begin position="17"/>
        <end position="64"/>
    </location>
</feature>
<keyword evidence="6" id="KW-1185">Reference proteome</keyword>
<proteinExistence type="inferred from homology"/>
<gene>
    <name evidence="5" type="ORF">SI7747_16018816</name>
</gene>